<evidence type="ECO:0000256" key="3">
    <source>
        <dbReference type="ARBA" id="ARBA00022448"/>
    </source>
</evidence>
<organism evidence="12 13">
    <name type="scientific">Pseudomonas rhodesiae</name>
    <dbReference type="NCBI Taxonomy" id="76760"/>
    <lineage>
        <taxon>Bacteria</taxon>
        <taxon>Pseudomonadati</taxon>
        <taxon>Pseudomonadota</taxon>
        <taxon>Gammaproteobacteria</taxon>
        <taxon>Pseudomonadales</taxon>
        <taxon>Pseudomonadaceae</taxon>
        <taxon>Pseudomonas</taxon>
    </lineage>
</organism>
<comment type="subcellular location">
    <subcellularLocation>
        <location evidence="1">Cell inner membrane</location>
        <topology evidence="1">Multi-pass membrane protein</topology>
    </subcellularLocation>
    <subcellularLocation>
        <location evidence="10">Cell membrane</location>
        <topology evidence="10">Multi-pass membrane protein</topology>
    </subcellularLocation>
</comment>
<feature type="transmembrane region" description="Helical" evidence="10">
    <location>
        <begin position="6"/>
        <end position="25"/>
    </location>
</feature>
<evidence type="ECO:0000256" key="4">
    <source>
        <dbReference type="ARBA" id="ARBA00022475"/>
    </source>
</evidence>
<feature type="domain" description="ABC transmembrane type-1" evidence="11">
    <location>
        <begin position="1"/>
        <end position="200"/>
    </location>
</feature>
<dbReference type="PROSITE" id="PS50928">
    <property type="entry name" value="ABC_TM1"/>
    <property type="match status" value="1"/>
</dbReference>
<reference evidence="12" key="1">
    <citation type="submission" date="2020-12" db="EMBL/GenBank/DDBJ databases">
        <title>Comparative genomic insights into the epidemiology and virulence of plant pathogenic Pseudomonads from Turkey.</title>
        <authorList>
            <person name="Dillon M."/>
            <person name="Ruiz-Bedoya T."/>
            <person name="Bendalovic-Torma C."/>
            <person name="Guttman K.M."/>
            <person name="Kwak H."/>
            <person name="Middleton M.A."/>
            <person name="Wang P.W."/>
            <person name="Horuz S."/>
            <person name="Aysan Y."/>
            <person name="Guttman D.S."/>
        </authorList>
    </citation>
    <scope>NUCLEOTIDE SEQUENCE</scope>
    <source>
        <strain evidence="12">S5_IA_3a</strain>
    </source>
</reference>
<evidence type="ECO:0000256" key="5">
    <source>
        <dbReference type="ARBA" id="ARBA00022519"/>
    </source>
</evidence>
<dbReference type="EMBL" id="JAEILH010000040">
    <property type="protein sequence ID" value="MBI6626699.1"/>
    <property type="molecule type" value="Genomic_DNA"/>
</dbReference>
<dbReference type="InterPro" id="IPR010065">
    <property type="entry name" value="AA_ABC_transptr_permease_3TM"/>
</dbReference>
<evidence type="ECO:0000256" key="10">
    <source>
        <dbReference type="RuleBase" id="RU363032"/>
    </source>
</evidence>
<dbReference type="Proteomes" id="UP000645865">
    <property type="component" value="Unassembled WGS sequence"/>
</dbReference>
<keyword evidence="3 10" id="KW-0813">Transport</keyword>
<keyword evidence="8 10" id="KW-1133">Transmembrane helix</keyword>
<dbReference type="Pfam" id="PF00528">
    <property type="entry name" value="BPD_transp_1"/>
    <property type="match status" value="1"/>
</dbReference>
<evidence type="ECO:0000256" key="7">
    <source>
        <dbReference type="ARBA" id="ARBA00022970"/>
    </source>
</evidence>
<dbReference type="NCBIfam" id="TIGR01726">
    <property type="entry name" value="HEQRo_perm_3TM"/>
    <property type="match status" value="1"/>
</dbReference>
<feature type="transmembrane region" description="Helical" evidence="10">
    <location>
        <begin position="179"/>
        <end position="203"/>
    </location>
</feature>
<dbReference type="GO" id="GO:0022857">
    <property type="term" value="F:transmembrane transporter activity"/>
    <property type="evidence" value="ECO:0007669"/>
    <property type="project" value="InterPro"/>
</dbReference>
<comment type="caution">
    <text evidence="12">The sequence shown here is derived from an EMBL/GenBank/DDBJ whole genome shotgun (WGS) entry which is preliminary data.</text>
</comment>
<keyword evidence="6 10" id="KW-0812">Transmembrane</keyword>
<accession>A0A8I1E8G3</accession>
<evidence type="ECO:0000259" key="11">
    <source>
        <dbReference type="PROSITE" id="PS50928"/>
    </source>
</evidence>
<feature type="transmembrane region" description="Helical" evidence="10">
    <location>
        <begin position="80"/>
        <end position="97"/>
    </location>
</feature>
<dbReference type="Gene3D" id="1.10.3720.10">
    <property type="entry name" value="MetI-like"/>
    <property type="match status" value="1"/>
</dbReference>
<evidence type="ECO:0000256" key="8">
    <source>
        <dbReference type="ARBA" id="ARBA00022989"/>
    </source>
</evidence>
<dbReference type="InterPro" id="IPR035906">
    <property type="entry name" value="MetI-like_sf"/>
</dbReference>
<feature type="transmembrane region" description="Helical" evidence="10">
    <location>
        <begin position="37"/>
        <end position="60"/>
    </location>
</feature>
<dbReference type="AlphaFoldDB" id="A0A8I1E8G3"/>
<dbReference type="GO" id="GO:0006865">
    <property type="term" value="P:amino acid transport"/>
    <property type="evidence" value="ECO:0007669"/>
    <property type="project" value="UniProtKB-KW"/>
</dbReference>
<dbReference type="InterPro" id="IPR051613">
    <property type="entry name" value="ABC_transp_permease_HisMQ"/>
</dbReference>
<dbReference type="SUPFAM" id="SSF161098">
    <property type="entry name" value="MetI-like"/>
    <property type="match status" value="1"/>
</dbReference>
<sequence length="216" mass="23083">MFVTLKLSLSALAISVVIGLLMAVAKQSKSRLLGSLASCYTTIIRGVPDIALMLLIFFSLQIGLNSVTDSFGFSQINVDPFSAGVVAIGLIYGAYFTETFRGAIIAVAPGQLEAAKSYGFSAWNSFRLILFPQLMRFALPGVANNWLVMVKATALVSMVGLSDITKGAQDAGKGSGHMLPYLCIAALFYLAVTGVSGLVLWWLKNHYSMGVREADI</sequence>
<dbReference type="InterPro" id="IPR000515">
    <property type="entry name" value="MetI-like"/>
</dbReference>
<comment type="similarity">
    <text evidence="2">Belongs to the binding-protein-dependent transport system permease family. HisMQ subfamily.</text>
</comment>
<feature type="transmembrane region" description="Helical" evidence="10">
    <location>
        <begin position="137"/>
        <end position="159"/>
    </location>
</feature>
<keyword evidence="7" id="KW-0029">Amino-acid transport</keyword>
<dbReference type="CDD" id="cd06261">
    <property type="entry name" value="TM_PBP2"/>
    <property type="match status" value="1"/>
</dbReference>
<evidence type="ECO:0000256" key="6">
    <source>
        <dbReference type="ARBA" id="ARBA00022692"/>
    </source>
</evidence>
<keyword evidence="4" id="KW-1003">Cell membrane</keyword>
<evidence type="ECO:0000256" key="9">
    <source>
        <dbReference type="ARBA" id="ARBA00023136"/>
    </source>
</evidence>
<keyword evidence="9 10" id="KW-0472">Membrane</keyword>
<dbReference type="PANTHER" id="PTHR30133">
    <property type="entry name" value="CATIONIC AMINO ACID TRANSPORTER, MEMBRANE COMPONENT"/>
    <property type="match status" value="1"/>
</dbReference>
<dbReference type="PANTHER" id="PTHR30133:SF1">
    <property type="entry name" value="HISTIDINE TRANSPORT SYSTEM PERMEASE PROTEIN HISQ"/>
    <property type="match status" value="1"/>
</dbReference>
<evidence type="ECO:0000256" key="2">
    <source>
        <dbReference type="ARBA" id="ARBA00010072"/>
    </source>
</evidence>
<protein>
    <submittedName>
        <fullName evidence="12">ABC transporter permease subunit</fullName>
    </submittedName>
</protein>
<dbReference type="GO" id="GO:0043190">
    <property type="term" value="C:ATP-binding cassette (ABC) transporter complex"/>
    <property type="evidence" value="ECO:0007669"/>
    <property type="project" value="InterPro"/>
</dbReference>
<name>A0A8I1E8G3_9PSED</name>
<proteinExistence type="inferred from homology"/>
<evidence type="ECO:0000313" key="13">
    <source>
        <dbReference type="Proteomes" id="UP000645865"/>
    </source>
</evidence>
<evidence type="ECO:0000313" key="12">
    <source>
        <dbReference type="EMBL" id="MBI6626699.1"/>
    </source>
</evidence>
<gene>
    <name evidence="12" type="ORF">YA0853_24000</name>
</gene>
<evidence type="ECO:0000256" key="1">
    <source>
        <dbReference type="ARBA" id="ARBA00004429"/>
    </source>
</evidence>
<keyword evidence="5" id="KW-0997">Cell inner membrane</keyword>